<evidence type="ECO:0000256" key="1">
    <source>
        <dbReference type="ARBA" id="ARBA00022679"/>
    </source>
</evidence>
<keyword evidence="3" id="KW-0547">Nucleotide-binding</keyword>
<dbReference type="AlphaFoldDB" id="W4LXM1"/>
<feature type="domain" description="Glutamate-ammonia ligase adenylyltransferase repeated" evidence="7">
    <location>
        <begin position="331"/>
        <end position="580"/>
    </location>
</feature>
<keyword evidence="5" id="KW-0460">Magnesium</keyword>
<keyword evidence="6" id="KW-0511">Multifunctional enzyme</keyword>
<evidence type="ECO:0000313" key="10">
    <source>
        <dbReference type="Proteomes" id="UP000019141"/>
    </source>
</evidence>
<evidence type="ECO:0000313" key="9">
    <source>
        <dbReference type="EMBL" id="ETX02675.1"/>
    </source>
</evidence>
<sequence>MDVDETHHPLSPAPLDELQHGVSLRCPSIDSQFLDDFFAQLDRPYFEAFELADIALHVTLLADVSPEHPVQVHIRPLDAARAEIIIVAYDLFGEFSIITGLMAAYQLNVREGQVFSYQSGLGQTTPWGHTDGGMIVDVFTVGSSEARPFDEAAQAQFIADLSELIQRLRQGEVQRARDQLNDRLIDSFRASQSTLTSGLASVDIDIDNESSPDWTVVHLTADDTPGFLYTLSNALAMRHMYIHGVQIRSHANQVEDRLEIGWRRGGKIVSPQGLLELRLIVTLIKQFTYFLTSAPDPAKALRHFDMLLDRLTADGSLRDTFPWMWEAESLKALATVLGSSDFLWEDYLRQQYAILLPVIKETTEANYRVDKAELTWQLQQALAGTASSEDKKAALNAFKDREMFRIDMRHLLRPELRFGLFSEELTDLAEVVLAGALDLAQTHLARRYGQPLLADGTPCGFVLGGLGKFGGGELGYASDIEMLCVYRGPGKTSGPEAISVSEYAEKLMRYVRDVIVARSAGIFELDLRLRPFGSKGPLAASLDAFQQYFHTEGQAAQFERQAYIKMRWVAGEAALGADIEAIRDAFVYSAAPFDVEAAVKLRQQQIDTLVKHDATDAKYSRGGLIDIEYTAQYLQLMHGADDVALQTPNTLAALQALHELGHLTAEEREQLHDAYIFLRYLIDALRIVRGHARDLVLPAEDSEEGTFLARRMGYWEGEQATSTLFQDISYHMTNTAHIYSSRFMPG</sequence>
<dbReference type="CDD" id="cd05401">
    <property type="entry name" value="NT_GlnE_GlnD_like"/>
    <property type="match status" value="1"/>
</dbReference>
<keyword evidence="10" id="KW-1185">Reference proteome</keyword>
<dbReference type="Proteomes" id="UP000019141">
    <property type="component" value="Unassembled WGS sequence"/>
</dbReference>
<dbReference type="GO" id="GO:0000820">
    <property type="term" value="P:regulation of glutamine family amino acid metabolic process"/>
    <property type="evidence" value="ECO:0007669"/>
    <property type="project" value="TreeGrafter"/>
</dbReference>
<protein>
    <recommendedName>
        <fullName evidence="11">Glutamate-ammonia ligase adenylyltransferase repeated domain-containing protein</fullName>
    </recommendedName>
</protein>
<dbReference type="SUPFAM" id="SSF81593">
    <property type="entry name" value="Nucleotidyltransferase substrate binding subunit/domain"/>
    <property type="match status" value="1"/>
</dbReference>
<evidence type="ECO:0000259" key="7">
    <source>
        <dbReference type="Pfam" id="PF03710"/>
    </source>
</evidence>
<evidence type="ECO:0000259" key="8">
    <source>
        <dbReference type="Pfam" id="PF08335"/>
    </source>
</evidence>
<dbReference type="Gene3D" id="1.20.120.330">
    <property type="entry name" value="Nucleotidyltransferases domain 2"/>
    <property type="match status" value="1"/>
</dbReference>
<dbReference type="InterPro" id="IPR013546">
    <property type="entry name" value="PII_UdlTrfase/GS_AdlTrfase"/>
</dbReference>
<dbReference type="GO" id="GO:0005829">
    <property type="term" value="C:cytosol"/>
    <property type="evidence" value="ECO:0007669"/>
    <property type="project" value="TreeGrafter"/>
</dbReference>
<dbReference type="PANTHER" id="PTHR30621">
    <property type="entry name" value="GLUTAMINE SYNTHETASE ADENYLYLTRANSFERASE"/>
    <property type="match status" value="1"/>
</dbReference>
<dbReference type="GO" id="GO:0008882">
    <property type="term" value="F:[glutamate-ammonia-ligase] adenylyltransferase activity"/>
    <property type="evidence" value="ECO:0007669"/>
    <property type="project" value="InterPro"/>
</dbReference>
<keyword evidence="2" id="KW-0548">Nucleotidyltransferase</keyword>
<reference evidence="9 10" key="1">
    <citation type="journal article" date="2014" name="Nature">
        <title>An environmental bacterial taxon with a large and distinct metabolic repertoire.</title>
        <authorList>
            <person name="Wilson M.C."/>
            <person name="Mori T."/>
            <person name="Ruckert C."/>
            <person name="Uria A.R."/>
            <person name="Helf M.J."/>
            <person name="Takada K."/>
            <person name="Gernert C."/>
            <person name="Steffens U.A."/>
            <person name="Heycke N."/>
            <person name="Schmitt S."/>
            <person name="Rinke C."/>
            <person name="Helfrich E.J."/>
            <person name="Brachmann A.O."/>
            <person name="Gurgui C."/>
            <person name="Wakimoto T."/>
            <person name="Kracht M."/>
            <person name="Crusemann M."/>
            <person name="Hentschel U."/>
            <person name="Abe I."/>
            <person name="Matsunaga S."/>
            <person name="Kalinowski J."/>
            <person name="Takeyama H."/>
            <person name="Piel J."/>
        </authorList>
    </citation>
    <scope>NUCLEOTIDE SEQUENCE [LARGE SCALE GENOMIC DNA]</scope>
    <source>
        <strain evidence="10">TSY1</strain>
    </source>
</reference>
<keyword evidence="4" id="KW-0067">ATP-binding</keyword>
<evidence type="ECO:0000256" key="2">
    <source>
        <dbReference type="ARBA" id="ARBA00022695"/>
    </source>
</evidence>
<proteinExistence type="predicted"/>
<dbReference type="SUPFAM" id="SSF81301">
    <property type="entry name" value="Nucleotidyltransferase"/>
    <property type="match status" value="1"/>
</dbReference>
<evidence type="ECO:0000256" key="4">
    <source>
        <dbReference type="ARBA" id="ARBA00022840"/>
    </source>
</evidence>
<evidence type="ECO:0000256" key="5">
    <source>
        <dbReference type="ARBA" id="ARBA00022842"/>
    </source>
</evidence>
<dbReference type="HOGENOM" id="CLU_367505_0_0_7"/>
<dbReference type="InterPro" id="IPR005190">
    <property type="entry name" value="GlnE_rpt_dom"/>
</dbReference>
<name>W4LXM1_ENTF1</name>
<evidence type="ECO:0000256" key="3">
    <source>
        <dbReference type="ARBA" id="ARBA00022741"/>
    </source>
</evidence>
<dbReference type="EMBL" id="AZHW01000116">
    <property type="protein sequence ID" value="ETX02675.1"/>
    <property type="molecule type" value="Genomic_DNA"/>
</dbReference>
<dbReference type="InterPro" id="IPR043519">
    <property type="entry name" value="NT_sf"/>
</dbReference>
<comment type="caution">
    <text evidence="9">The sequence shown here is derived from an EMBL/GenBank/DDBJ whole genome shotgun (WGS) entry which is preliminary data.</text>
</comment>
<dbReference type="Pfam" id="PF08335">
    <property type="entry name" value="GlnD_UR_UTase"/>
    <property type="match status" value="1"/>
</dbReference>
<dbReference type="PANTHER" id="PTHR30621:SF0">
    <property type="entry name" value="BIFUNCTIONAL GLUTAMINE SYNTHETASE ADENYLYLTRANSFERASE_ADENYLYL-REMOVING ENZYME"/>
    <property type="match status" value="1"/>
</dbReference>
<accession>W4LXM1</accession>
<dbReference type="Gene3D" id="3.30.460.10">
    <property type="entry name" value="Beta Polymerase, domain 2"/>
    <property type="match status" value="1"/>
</dbReference>
<evidence type="ECO:0008006" key="11">
    <source>
        <dbReference type="Google" id="ProtNLM"/>
    </source>
</evidence>
<organism evidence="9 10">
    <name type="scientific">Entotheonella factor</name>
    <dbReference type="NCBI Taxonomy" id="1429438"/>
    <lineage>
        <taxon>Bacteria</taxon>
        <taxon>Pseudomonadati</taxon>
        <taxon>Nitrospinota/Tectimicrobiota group</taxon>
        <taxon>Candidatus Tectimicrobiota</taxon>
        <taxon>Candidatus Entotheonellia</taxon>
        <taxon>Candidatus Entotheonellales</taxon>
        <taxon>Candidatus Entotheonellaceae</taxon>
        <taxon>Candidatus Entotheonella</taxon>
    </lineage>
</organism>
<dbReference type="InterPro" id="IPR023057">
    <property type="entry name" value="GlnE"/>
</dbReference>
<evidence type="ECO:0000256" key="6">
    <source>
        <dbReference type="ARBA" id="ARBA00023268"/>
    </source>
</evidence>
<keyword evidence="1" id="KW-0808">Transferase</keyword>
<feature type="domain" description="PII-uridylyltransferase/Glutamine-synthetase adenylyltransferase" evidence="8">
    <location>
        <begin position="614"/>
        <end position="739"/>
    </location>
</feature>
<gene>
    <name evidence="9" type="ORF">ETSY1_02720</name>
</gene>
<dbReference type="GO" id="GO:0005524">
    <property type="term" value="F:ATP binding"/>
    <property type="evidence" value="ECO:0007669"/>
    <property type="project" value="UniProtKB-KW"/>
</dbReference>
<dbReference type="Pfam" id="PF03710">
    <property type="entry name" value="GlnE"/>
    <property type="match status" value="1"/>
</dbReference>